<keyword evidence="2" id="KW-0539">Nucleus</keyword>
<protein>
    <recommendedName>
        <fullName evidence="4">Mediator complex subunit 15 KIX domain-containing protein</fullName>
    </recommendedName>
</protein>
<evidence type="ECO:0000256" key="2">
    <source>
        <dbReference type="ARBA" id="ARBA00023242"/>
    </source>
</evidence>
<feature type="compositionally biased region" description="Polar residues" evidence="3">
    <location>
        <begin position="294"/>
        <end position="305"/>
    </location>
</feature>
<sequence length="1463" mass="159631">MMQNGMPGQQQLNAAMQRPQPGNPNQQLFARIVNEIKNNIGQFQGAWQATLDPRTRAGLIVQLVTALRMLEADINKCITIAQRFERQAITNAQNKQHYEQAMQAKLEEIKQKREQSTQMPQNGGMPASMQQQMAMGMMHGNVNAGGQQGFPRHLQRQMQPTLLQPPNQMPTTMDPSSLMAQPQVNQQFPVGMNTAGVDMQQDMNQTNASAHQEEVHAVAQQLLASMPDAKKSDIRKSLFDSMTEQQRQQYSARQGDPLKSFVIQRARAEVAKRRGLTGQQPQMSQQQQQQQQQINARMAQSTPNLSLGDMSLGQGASSQSTGNFSLSQLYGQQANALKMQEFGEPVVPISNNVNMSNVQGNVGQNNALKMMGQASQMGNGTDPQRQAALLLQQQQQQAKQKLMQDQINRNNMARSRAGGNQAHPLSGQPGGLNPANNFGNGSPAMPMLNQPLRGTSDQQNFNLTPQPPQQNFPFPGGNANALAHHHQGMINQNNQIPNQPTQNGPLPNQYVTALLNSLEPALRNKILAMQGKEKMETLHKLKLMHDQRQQGQTRQDASQAQNALLGLLPGGQQQQQQQGLGGNAQAPQDVQRMNYIKGQAMMSRLLPPDIGSQLGIQIPPQVQRWQHLRAHIQQNPNVYPPQAHQRMMQLMDRHFAQNPSELQQGIQEIMAIQRRQMAARNAGGPDMSNMPSNPNPAQFMNQGNGMQMAAPVAPMGTAMNQAGVRLPGNLPQVSAQEISRIRMARNIGPDVSDEQLRNVLMRTKLAQMQAKQQQAVTAGGQAAGQGGQGDMMLNLPGNNRSQAANRTSMQNLAHPAAALKQQPQAGKRPAPANDDVVEIPNPNAAATAGKKTAPPINFTKMTPQQLASINPEQLAKLPPELQANIQQRLRSMQNLSQAPNQIVNAPQAPSMKPSMSMQMTSESGVKTQAEHRAMVQRLYHEIGSMPAKGGPVKVEASQVNELRVLFRKMWKPLQALDQTMATAFRVVPGFNDEQAKSLLRAKHTMMQNIADEEGGIRGHLSASASALKQLGDQIMRYYAELQKFGAKRSNAQAPENNVLQRARAPPTQAAPAMAANQSQQSQGRKNSAASKAPAAPVDDKKFWSGVSSPHGVPKYESQKPDLTADQLKIPLAKKRKTGPTTSQPTTPANASTPSMTPKLPSGKIGGPELTRVTPRALQPEQQRFKCPHGDSCDVNVGGFETEAQLKAHMDSAHAVIDDPFKFLMSATSEMIKVDSALSNKHVGAKLKAQSASMIKTASKQSNKAVPTKIEAAVKESTEEDRTMEAIMMEKMGYTDTAAPTKEPIDANEDTIMSEIADVLASNGLDDPFDFDFNGEPFLGVEALGSGTPELTPGDANSNASRDSELSDNERLRLAFSWDPFDTGDTYIPSFLTVNDGTKVADVNATSTQETSTAVDDTSAEKVSASAVATDKWDWSNDFVNWDDMLNSNDPSTDPLLWDDTQTL</sequence>
<proteinExistence type="predicted"/>
<evidence type="ECO:0000313" key="5">
    <source>
        <dbReference type="EMBL" id="QIW95449.1"/>
    </source>
</evidence>
<feature type="region of interest" description="Disordered" evidence="3">
    <location>
        <begin position="414"/>
        <end position="458"/>
    </location>
</feature>
<evidence type="ECO:0000256" key="1">
    <source>
        <dbReference type="ARBA" id="ARBA00004123"/>
    </source>
</evidence>
<gene>
    <name evidence="5" type="ORF">AMS68_000967</name>
</gene>
<feature type="compositionally biased region" description="Polar residues" evidence="3">
    <location>
        <begin position="1"/>
        <end position="14"/>
    </location>
</feature>
<keyword evidence="6" id="KW-1185">Reference proteome</keyword>
<dbReference type="Gene3D" id="1.10.246.20">
    <property type="entry name" value="Coactivator CBP, KIX domain"/>
    <property type="match status" value="1"/>
</dbReference>
<organism evidence="5 6">
    <name type="scientific">Peltaster fructicola</name>
    <dbReference type="NCBI Taxonomy" id="286661"/>
    <lineage>
        <taxon>Eukaryota</taxon>
        <taxon>Fungi</taxon>
        <taxon>Dikarya</taxon>
        <taxon>Ascomycota</taxon>
        <taxon>Pezizomycotina</taxon>
        <taxon>Dothideomycetes</taxon>
        <taxon>Dothideomycetes incertae sedis</taxon>
        <taxon>Peltaster</taxon>
    </lineage>
</organism>
<accession>A0A6H0XLS1</accession>
<dbReference type="InterPro" id="IPR036546">
    <property type="entry name" value="MED15_KIX"/>
</dbReference>
<dbReference type="Proteomes" id="UP000503462">
    <property type="component" value="Chromosome 1"/>
</dbReference>
<dbReference type="Pfam" id="PF16987">
    <property type="entry name" value="KIX_2"/>
    <property type="match status" value="1"/>
</dbReference>
<dbReference type="GO" id="GO:0005634">
    <property type="term" value="C:nucleus"/>
    <property type="evidence" value="ECO:0007669"/>
    <property type="project" value="UniProtKB-SubCell"/>
</dbReference>
<dbReference type="EMBL" id="CP051139">
    <property type="protein sequence ID" value="QIW95449.1"/>
    <property type="molecule type" value="Genomic_DNA"/>
</dbReference>
<feature type="region of interest" description="Disordered" evidence="3">
    <location>
        <begin position="272"/>
        <end position="321"/>
    </location>
</feature>
<feature type="region of interest" description="Disordered" evidence="3">
    <location>
        <begin position="1"/>
        <end position="25"/>
    </location>
</feature>
<feature type="compositionally biased region" description="Polar residues" evidence="3">
    <location>
        <begin position="240"/>
        <end position="252"/>
    </location>
</feature>
<feature type="region of interest" description="Disordered" evidence="3">
    <location>
        <begin position="1061"/>
        <end position="1169"/>
    </location>
</feature>
<feature type="domain" description="Mediator complex subunit 15 KIX" evidence="4">
    <location>
        <begin position="45"/>
        <end position="118"/>
    </location>
</feature>
<feature type="compositionally biased region" description="Low complexity" evidence="3">
    <location>
        <begin position="279"/>
        <end position="293"/>
    </location>
</feature>
<feature type="compositionally biased region" description="Polar residues" evidence="3">
    <location>
        <begin position="1138"/>
        <end position="1155"/>
    </location>
</feature>
<name>A0A6H0XLS1_9PEZI</name>
<comment type="subcellular location">
    <subcellularLocation>
        <location evidence="1">Nucleus</location>
    </subcellularLocation>
</comment>
<feature type="region of interest" description="Disordered" evidence="3">
    <location>
        <begin position="240"/>
        <end position="259"/>
    </location>
</feature>
<feature type="compositionally biased region" description="Low complexity" evidence="3">
    <location>
        <begin position="1061"/>
        <end position="1096"/>
    </location>
</feature>
<feature type="region of interest" description="Disordered" evidence="3">
    <location>
        <begin position="1343"/>
        <end position="1365"/>
    </location>
</feature>
<dbReference type="InterPro" id="IPR036529">
    <property type="entry name" value="KIX_dom_sf"/>
</dbReference>
<evidence type="ECO:0000259" key="4">
    <source>
        <dbReference type="Pfam" id="PF16987"/>
    </source>
</evidence>
<evidence type="ECO:0000313" key="6">
    <source>
        <dbReference type="Proteomes" id="UP000503462"/>
    </source>
</evidence>
<dbReference type="GO" id="GO:0003712">
    <property type="term" value="F:transcription coregulator activity"/>
    <property type="evidence" value="ECO:0007669"/>
    <property type="project" value="InterPro"/>
</dbReference>
<dbReference type="GO" id="GO:0006355">
    <property type="term" value="P:regulation of DNA-templated transcription"/>
    <property type="evidence" value="ECO:0007669"/>
    <property type="project" value="InterPro"/>
</dbReference>
<dbReference type="OrthoDB" id="3918840at2759"/>
<evidence type="ECO:0000256" key="3">
    <source>
        <dbReference type="SAM" id="MobiDB-lite"/>
    </source>
</evidence>
<reference evidence="5 6" key="1">
    <citation type="journal article" date="2016" name="Sci. Rep.">
        <title>Peltaster fructicola genome reveals evolution from an invasive phytopathogen to an ectophytic parasite.</title>
        <authorList>
            <person name="Xu C."/>
            <person name="Chen H."/>
            <person name="Gleason M.L."/>
            <person name="Xu J.R."/>
            <person name="Liu H."/>
            <person name="Zhang R."/>
            <person name="Sun G."/>
        </authorList>
    </citation>
    <scope>NUCLEOTIDE SEQUENCE [LARGE SCALE GENOMIC DNA]</scope>
    <source>
        <strain evidence="5 6">LNHT1506</strain>
    </source>
</reference>